<dbReference type="InterPro" id="IPR011664">
    <property type="entry name" value="Abi_system_AbiD/AbiF-like"/>
</dbReference>
<reference evidence="1 2" key="1">
    <citation type="submission" date="2020-08" db="EMBL/GenBank/DDBJ databases">
        <title>Genomic Encyclopedia of Type Strains, Phase IV (KMG-IV): sequencing the most valuable type-strain genomes for metagenomic binning, comparative biology and taxonomic classification.</title>
        <authorList>
            <person name="Goeker M."/>
        </authorList>
    </citation>
    <scope>NUCLEOTIDE SEQUENCE [LARGE SCALE GENOMIC DNA]</scope>
    <source>
        <strain evidence="1 2">DSM 26575</strain>
    </source>
</reference>
<protein>
    <submittedName>
        <fullName evidence="1">Abortive infection bacteriophage resistance protein</fullName>
    </submittedName>
</protein>
<accession>A0A7W6CU58</accession>
<dbReference type="Pfam" id="PF07751">
    <property type="entry name" value="Abi_2"/>
    <property type="match status" value="1"/>
</dbReference>
<sequence length="305" mass="34861">MRFTKPSVAIVDQLALLQARGMLVPDVGHALHCLQHISYYRLRAYWLSFEQATPGSGEHRFTPGTSFDDVLALYVFDRRLRLHVMDAVERVEVSLRGSWAHHLAMKYGPHGYLDQAIYARADHYDRACQTLISEIGRSKDTFIVHYLDKYDEPRHPPIWMIAEVISLGQLSKWFSNLKFRSDRQAIAKPYELDEKVLISLTHHLTYIRNICAHHGRLWNKQFTVTMMMPNSPAPLRLAINPASERRIYNTLAALGYLMGIIAPGTTWRQQLVGLVDSCPLADEAVMGFPLEWRSQPAWTTPPAAP</sequence>
<dbReference type="EMBL" id="JACIDW010000008">
    <property type="protein sequence ID" value="MBB3965208.1"/>
    <property type="molecule type" value="Genomic_DNA"/>
</dbReference>
<dbReference type="Proteomes" id="UP000582090">
    <property type="component" value="Unassembled WGS sequence"/>
</dbReference>
<dbReference type="AlphaFoldDB" id="A0A7W6CU58"/>
<dbReference type="RefSeq" id="WP_183900785.1">
    <property type="nucleotide sequence ID" value="NZ_JACIDW010000008.1"/>
</dbReference>
<gene>
    <name evidence="1" type="ORF">GGQ67_002876</name>
</gene>
<organism evidence="1 2">
    <name type="scientific">Rhizobium metallidurans</name>
    <dbReference type="NCBI Taxonomy" id="1265931"/>
    <lineage>
        <taxon>Bacteria</taxon>
        <taxon>Pseudomonadati</taxon>
        <taxon>Pseudomonadota</taxon>
        <taxon>Alphaproteobacteria</taxon>
        <taxon>Hyphomicrobiales</taxon>
        <taxon>Rhizobiaceae</taxon>
        <taxon>Rhizobium/Agrobacterium group</taxon>
        <taxon>Rhizobium</taxon>
    </lineage>
</organism>
<evidence type="ECO:0000313" key="2">
    <source>
        <dbReference type="Proteomes" id="UP000582090"/>
    </source>
</evidence>
<proteinExistence type="predicted"/>
<name>A0A7W6CU58_9HYPH</name>
<keyword evidence="2" id="KW-1185">Reference proteome</keyword>
<evidence type="ECO:0000313" key="1">
    <source>
        <dbReference type="EMBL" id="MBB3965208.1"/>
    </source>
</evidence>
<comment type="caution">
    <text evidence="1">The sequence shown here is derived from an EMBL/GenBank/DDBJ whole genome shotgun (WGS) entry which is preliminary data.</text>
</comment>